<feature type="site" description="Interaction with DNA" evidence="8">
    <location>
        <position position="325"/>
    </location>
</feature>
<evidence type="ECO:0000313" key="12">
    <source>
        <dbReference type="EMBL" id="SHE43607.1"/>
    </source>
</evidence>
<evidence type="ECO:0000256" key="4">
    <source>
        <dbReference type="ARBA" id="ARBA00022842"/>
    </source>
</evidence>
<dbReference type="InterPro" id="IPR003602">
    <property type="entry name" value="Topo_IA_DNA-bd_dom"/>
</dbReference>
<evidence type="ECO:0000259" key="11">
    <source>
        <dbReference type="PROSITE" id="PS52039"/>
    </source>
</evidence>
<feature type="domain" description="Topo IA-type catalytic" evidence="11">
    <location>
        <begin position="142"/>
        <end position="603"/>
    </location>
</feature>
<dbReference type="InterPro" id="IPR003601">
    <property type="entry name" value="Topo_IA_2"/>
</dbReference>
<comment type="function">
    <text evidence="8">Releases the supercoiling and torsional tension of DNA, which is introduced during the DNA replication and transcription, by transiently cleaving and rejoining one strand of the DNA duplex. Introduces a single-strand break via transesterification at a target site in duplex DNA. The scissile phosphodiester is attacked by the catalytic tyrosine of the enzyme, resulting in the formation of a DNA-(5'-phosphotyrosyl)-enzyme intermediate and the expulsion of a 3'-OH DNA strand. The free DNA strand then undergoes passage around the unbroken strand, thus removing DNA supercoils. Finally, in the religation step, the DNA 3'-OH attacks the covalent intermediate to expel the active-site tyrosine and restore the DNA phosphodiester backbone.</text>
</comment>
<feature type="site" description="Interaction with DNA" evidence="8">
    <location>
        <position position="168"/>
    </location>
</feature>
<keyword evidence="4" id="KW-0460">Magnesium</keyword>
<dbReference type="STRING" id="1121881.SAMN02745225_00607"/>
<feature type="site" description="Interaction with DNA" evidence="8">
    <location>
        <position position="161"/>
    </location>
</feature>
<evidence type="ECO:0000256" key="9">
    <source>
        <dbReference type="SAM" id="MobiDB-lite"/>
    </source>
</evidence>
<dbReference type="SMART" id="SM00437">
    <property type="entry name" value="TOP1Ac"/>
    <property type="match status" value="1"/>
</dbReference>
<dbReference type="SUPFAM" id="SSF56712">
    <property type="entry name" value="Prokaryotic type I DNA topoisomerase"/>
    <property type="match status" value="1"/>
</dbReference>
<dbReference type="InterPro" id="IPR013824">
    <property type="entry name" value="Topo_IA_cen_sub1"/>
</dbReference>
<dbReference type="Gene3D" id="2.70.20.10">
    <property type="entry name" value="Topoisomerase I, domain 3"/>
    <property type="match status" value="1"/>
</dbReference>
<evidence type="ECO:0000256" key="3">
    <source>
        <dbReference type="ARBA" id="ARBA00022723"/>
    </source>
</evidence>
<dbReference type="PANTHER" id="PTHR42785">
    <property type="entry name" value="DNA TOPOISOMERASE, TYPE IA, CORE"/>
    <property type="match status" value="1"/>
</dbReference>
<feature type="site" description="Interaction with DNA" evidence="8">
    <location>
        <position position="533"/>
    </location>
</feature>
<feature type="domain" description="Toprim" evidence="10">
    <location>
        <begin position="3"/>
        <end position="127"/>
    </location>
</feature>
<evidence type="ECO:0000256" key="1">
    <source>
        <dbReference type="ARBA" id="ARBA00000213"/>
    </source>
</evidence>
<dbReference type="PROSITE" id="PS50880">
    <property type="entry name" value="TOPRIM"/>
    <property type="match status" value="1"/>
</dbReference>
<keyword evidence="6 8" id="KW-0238">DNA-binding</keyword>
<dbReference type="PROSITE" id="PS00396">
    <property type="entry name" value="TOPO_IA_1"/>
    <property type="match status" value="1"/>
</dbReference>
<comment type="subunit">
    <text evidence="8">Monomer.</text>
</comment>
<dbReference type="InterPro" id="IPR000380">
    <property type="entry name" value="Topo_IA"/>
</dbReference>
<dbReference type="Pfam" id="PF13368">
    <property type="entry name" value="Toprim_C_rpt"/>
    <property type="match status" value="4"/>
</dbReference>
<reference evidence="13" key="1">
    <citation type="submission" date="2016-11" db="EMBL/GenBank/DDBJ databases">
        <authorList>
            <person name="Varghese N."/>
            <person name="Submissions S."/>
        </authorList>
    </citation>
    <scope>NUCLEOTIDE SEQUENCE [LARGE SCALE GENOMIC DNA]</scope>
    <source>
        <strain evidence="13">DSM 19514</strain>
    </source>
</reference>
<dbReference type="InterPro" id="IPR013825">
    <property type="entry name" value="Topo_IA_cen_sub2"/>
</dbReference>
<feature type="active site" description="O-(5'-phospho-DNA)-tyrosine intermediate" evidence="8">
    <location>
        <position position="323"/>
    </location>
</feature>
<dbReference type="InterPro" id="IPR028612">
    <property type="entry name" value="Topoisom_1_IA"/>
</dbReference>
<feature type="site" description="Interaction with DNA" evidence="8">
    <location>
        <position position="153"/>
    </location>
</feature>
<evidence type="ECO:0000256" key="2">
    <source>
        <dbReference type="ARBA" id="ARBA00009446"/>
    </source>
</evidence>
<feature type="site" description="Interaction with DNA" evidence="8">
    <location>
        <position position="152"/>
    </location>
</feature>
<dbReference type="Pfam" id="PF01751">
    <property type="entry name" value="Toprim"/>
    <property type="match status" value="1"/>
</dbReference>
<dbReference type="InterPro" id="IPR034149">
    <property type="entry name" value="TOPRIM_TopoI"/>
</dbReference>
<dbReference type="InterPro" id="IPR023405">
    <property type="entry name" value="Topo_IA_core_domain"/>
</dbReference>
<dbReference type="GO" id="GO:0006265">
    <property type="term" value="P:DNA topological change"/>
    <property type="evidence" value="ECO:0007669"/>
    <property type="project" value="UniProtKB-UniRule"/>
</dbReference>
<dbReference type="AlphaFoldDB" id="A0A1M4TH52"/>
<dbReference type="InterPro" id="IPR013497">
    <property type="entry name" value="Topo_IA_cen"/>
</dbReference>
<dbReference type="GO" id="GO:0003917">
    <property type="term" value="F:DNA topoisomerase type I (single strand cut, ATP-independent) activity"/>
    <property type="evidence" value="ECO:0007669"/>
    <property type="project" value="UniProtKB-UniRule"/>
</dbReference>
<comment type="similarity">
    <text evidence="2 8">Belongs to the type IA topoisomerase family.</text>
</comment>
<protein>
    <recommendedName>
        <fullName evidence="8">DNA topoisomerase 1</fullName>
        <ecNumber evidence="8">5.6.2.1</ecNumber>
    </recommendedName>
    <alternativeName>
        <fullName evidence="8">DNA topoisomerase I</fullName>
    </alternativeName>
</protein>
<evidence type="ECO:0000256" key="6">
    <source>
        <dbReference type="ARBA" id="ARBA00023125"/>
    </source>
</evidence>
<dbReference type="PANTHER" id="PTHR42785:SF1">
    <property type="entry name" value="DNA TOPOISOMERASE"/>
    <property type="match status" value="1"/>
</dbReference>
<sequence>MAKPLVIVESPAKARTIARFLGGNYSVESSIGHIRDLPKNAAEIPAKVKKEPWSRLGVDIEHGFKPLYIVSKEKADRVKALKALLKDSSELYLATDEDREGESIAWHLLEVLQPKVPVKRMVFHEITERAITEAIEHTRDLDRRLVDAQETRRILDRLYGYEVSPVLWRKILPRLSAGRVQSVACRVIVERERARIRFRSAEYFDIEAGIDRGTSSFRARLVSIAGRRIAGSKEFDETGQLSSKAQQQNVALLDDPSAQSLVEALTGSELQVTEIEEKPYRKSPAAPFMTSTLQQEAGRKLRFSSQRTMSVAQRLYENGYITYMRTDSTQLSDSAIEAARDIARTKYGTSSVPSSPRRYKNKVKNAQEAHEAIRPAGDIWKSPEQVAQELGPDDARLYELIWKRTVASQMNDAVGTTATVRLATETLDEIHVGSDRYPPRTVAEFSISGRVVTSPGYQMVYEESADDTLDTEDSPLPKMAVGERYLVSEIQKVGHNTQPPPRYTEASLVKTLEELGVGRPSTYASIISTILERRYAWKKGQALVPTFLAFAVVNLLEQHFGPLVDFSFTAEMEDSLDEIAEGTKEAVPYLKEFYYGNGKPGLKPMIEAKLEEIDARSISTLVIGKTQDGLEVAVRVGRYGPFIQVGEETASIPEETPPDEITIDYALGLIKDAKNTDRVLGRDPQSGENISIKIGRFGPYFQVGESEGKEKPRRASLLSFMNPETVDLEDALLCLSLPRVVGVDPQSGESILAQKGPYGPYIQRGKDSRSLQSDEDILTVTLEEALTLLSQPKTRRARSSSSSSSKEIGIDPLTNKVIQLKSGRFGPYVTDGEVNASLGRSRSPETLTLEEASDLLSERRSKLIAEAQELNSTPKVAPKKRVTAKGKSKGSK</sequence>
<dbReference type="SMART" id="SM00436">
    <property type="entry name" value="TOP1Bc"/>
    <property type="match status" value="1"/>
</dbReference>
<dbReference type="Gene3D" id="3.40.50.140">
    <property type="match status" value="1"/>
</dbReference>
<dbReference type="NCBIfam" id="TIGR01051">
    <property type="entry name" value="topA_bact"/>
    <property type="match status" value="1"/>
</dbReference>
<feature type="region of interest" description="Interaction with DNA" evidence="8">
    <location>
        <begin position="176"/>
        <end position="181"/>
    </location>
</feature>
<dbReference type="PRINTS" id="PR00417">
    <property type="entry name" value="PRTPISMRASEI"/>
</dbReference>
<dbReference type="Pfam" id="PF01131">
    <property type="entry name" value="Topoisom_bac"/>
    <property type="match status" value="1"/>
</dbReference>
<keyword evidence="5 8" id="KW-0799">Topoisomerase</keyword>
<dbReference type="CDD" id="cd03363">
    <property type="entry name" value="TOPRIM_TopoIA_TopoI"/>
    <property type="match status" value="1"/>
</dbReference>
<proteinExistence type="inferred from homology"/>
<dbReference type="HAMAP" id="MF_00952">
    <property type="entry name" value="Topoisom_1_prok"/>
    <property type="match status" value="1"/>
</dbReference>
<feature type="site" description="Interaction with DNA" evidence="8">
    <location>
        <position position="33"/>
    </location>
</feature>
<feature type="site" description="Interaction with DNA" evidence="8">
    <location>
        <position position="156"/>
    </location>
</feature>
<feature type="compositionally biased region" description="Basic residues" evidence="9">
    <location>
        <begin position="877"/>
        <end position="892"/>
    </location>
</feature>
<keyword evidence="7 8" id="KW-0413">Isomerase</keyword>
<evidence type="ECO:0000256" key="8">
    <source>
        <dbReference type="HAMAP-Rule" id="MF_00952"/>
    </source>
</evidence>
<dbReference type="CDD" id="cd00186">
    <property type="entry name" value="TOP1Ac"/>
    <property type="match status" value="1"/>
</dbReference>
<dbReference type="PROSITE" id="PS52039">
    <property type="entry name" value="TOPO_IA_2"/>
    <property type="match status" value="1"/>
</dbReference>
<evidence type="ECO:0000256" key="7">
    <source>
        <dbReference type="ARBA" id="ARBA00023235"/>
    </source>
</evidence>
<name>A0A1M4TH52_9ACTN</name>
<organism evidence="12 13">
    <name type="scientific">Ferrithrix thermotolerans DSM 19514</name>
    <dbReference type="NCBI Taxonomy" id="1121881"/>
    <lineage>
        <taxon>Bacteria</taxon>
        <taxon>Bacillati</taxon>
        <taxon>Actinomycetota</taxon>
        <taxon>Acidimicrobiia</taxon>
        <taxon>Acidimicrobiales</taxon>
        <taxon>Acidimicrobiaceae</taxon>
        <taxon>Ferrithrix</taxon>
    </lineage>
</organism>
<evidence type="ECO:0000259" key="10">
    <source>
        <dbReference type="PROSITE" id="PS50880"/>
    </source>
</evidence>
<dbReference type="Gene3D" id="1.10.460.10">
    <property type="entry name" value="Topoisomerase I, domain 2"/>
    <property type="match status" value="1"/>
</dbReference>
<dbReference type="OrthoDB" id="9804262at2"/>
<dbReference type="InterPro" id="IPR025589">
    <property type="entry name" value="Toprim_C_rpt"/>
</dbReference>
<comment type="catalytic activity">
    <reaction evidence="1 8">
        <text>ATP-independent breakage of single-stranded DNA, followed by passage and rejoining.</text>
        <dbReference type="EC" id="5.6.2.1"/>
    </reaction>
</comment>
<dbReference type="EMBL" id="FQUL01000005">
    <property type="protein sequence ID" value="SHE43607.1"/>
    <property type="molecule type" value="Genomic_DNA"/>
</dbReference>
<dbReference type="InterPro" id="IPR023406">
    <property type="entry name" value="Topo_IA_AS"/>
</dbReference>
<feature type="region of interest" description="Disordered" evidence="9">
    <location>
        <begin position="867"/>
        <end position="892"/>
    </location>
</feature>
<dbReference type="SMART" id="SM00493">
    <property type="entry name" value="TOPRIM"/>
    <property type="match status" value="1"/>
</dbReference>
<keyword evidence="3" id="KW-0479">Metal-binding</keyword>
<dbReference type="RefSeq" id="WP_072788624.1">
    <property type="nucleotide sequence ID" value="NZ_FQUL01000005.1"/>
</dbReference>
<dbReference type="Gene3D" id="1.10.290.10">
    <property type="entry name" value="Topoisomerase I, domain 4"/>
    <property type="match status" value="1"/>
</dbReference>
<evidence type="ECO:0000256" key="5">
    <source>
        <dbReference type="ARBA" id="ARBA00023029"/>
    </source>
</evidence>
<accession>A0A1M4TH52</accession>
<dbReference type="InterPro" id="IPR013826">
    <property type="entry name" value="Topo_IA_cen_sub3"/>
</dbReference>
<evidence type="ECO:0000313" key="13">
    <source>
        <dbReference type="Proteomes" id="UP000184295"/>
    </source>
</evidence>
<dbReference type="InterPro" id="IPR006171">
    <property type="entry name" value="TOPRIM_dom"/>
</dbReference>
<dbReference type="EC" id="5.6.2.1" evidence="8"/>
<gene>
    <name evidence="8" type="primary">topA</name>
    <name evidence="12" type="ORF">SAMN02745225_00607</name>
</gene>
<dbReference type="GO" id="GO:0046872">
    <property type="term" value="F:metal ion binding"/>
    <property type="evidence" value="ECO:0007669"/>
    <property type="project" value="UniProtKB-KW"/>
</dbReference>
<dbReference type="InterPro" id="IPR005733">
    <property type="entry name" value="TopoI_bac-type"/>
</dbReference>
<keyword evidence="13" id="KW-1185">Reference proteome</keyword>
<dbReference type="GO" id="GO:0003677">
    <property type="term" value="F:DNA binding"/>
    <property type="evidence" value="ECO:0007669"/>
    <property type="project" value="UniProtKB-KW"/>
</dbReference>
<dbReference type="Proteomes" id="UP000184295">
    <property type="component" value="Unassembled WGS sequence"/>
</dbReference>